<dbReference type="PANTHER" id="PTHR45914">
    <property type="entry name" value="TRANSCRIPTION FACTOR HEC3-RELATED"/>
    <property type="match status" value="1"/>
</dbReference>
<evidence type="ECO:0000256" key="3">
    <source>
        <dbReference type="ARBA" id="ARBA00023125"/>
    </source>
</evidence>
<reference evidence="7 8" key="1">
    <citation type="submission" date="2024-03" db="EMBL/GenBank/DDBJ databases">
        <authorList>
            <person name="Martinez-Hernandez J."/>
        </authorList>
    </citation>
    <scope>NUCLEOTIDE SEQUENCE [LARGE SCALE GENOMIC DNA]</scope>
</reference>
<dbReference type="Pfam" id="PF00010">
    <property type="entry name" value="HLH"/>
    <property type="match status" value="1"/>
</dbReference>
<dbReference type="SMART" id="SM00353">
    <property type="entry name" value="HLH"/>
    <property type="match status" value="1"/>
</dbReference>
<comment type="subcellular location">
    <subcellularLocation>
        <location evidence="1">Nucleus</location>
    </subcellularLocation>
</comment>
<gene>
    <name evidence="7" type="ORF">LLUT_LOCUS29881</name>
</gene>
<dbReference type="InterPro" id="IPR011598">
    <property type="entry name" value="bHLH_dom"/>
</dbReference>
<evidence type="ECO:0000313" key="8">
    <source>
        <dbReference type="Proteomes" id="UP001497480"/>
    </source>
</evidence>
<keyword evidence="3" id="KW-0238">DNA-binding</keyword>
<keyword evidence="8" id="KW-1185">Reference proteome</keyword>
<dbReference type="EMBL" id="CAXHTB010000021">
    <property type="protein sequence ID" value="CAL0328821.1"/>
    <property type="molecule type" value="Genomic_DNA"/>
</dbReference>
<dbReference type="GO" id="GO:0046983">
    <property type="term" value="F:protein dimerization activity"/>
    <property type="evidence" value="ECO:0007669"/>
    <property type="project" value="InterPro"/>
</dbReference>
<evidence type="ECO:0000313" key="7">
    <source>
        <dbReference type="EMBL" id="CAL0328821.1"/>
    </source>
</evidence>
<name>A0AAV1Y461_LUPLU</name>
<evidence type="ECO:0000256" key="5">
    <source>
        <dbReference type="ARBA" id="ARBA00023242"/>
    </source>
</evidence>
<dbReference type="InterPro" id="IPR036638">
    <property type="entry name" value="HLH_DNA-bd_sf"/>
</dbReference>
<dbReference type="SUPFAM" id="SSF47459">
    <property type="entry name" value="HLH, helix-loop-helix DNA-binding domain"/>
    <property type="match status" value="1"/>
</dbReference>
<keyword evidence="4" id="KW-0804">Transcription</keyword>
<proteinExistence type="predicted"/>
<dbReference type="GO" id="GO:0003700">
    <property type="term" value="F:DNA-binding transcription factor activity"/>
    <property type="evidence" value="ECO:0007669"/>
    <property type="project" value="InterPro"/>
</dbReference>
<comment type="caution">
    <text evidence="7">The sequence shown here is derived from an EMBL/GenBank/DDBJ whole genome shotgun (WGS) entry which is preliminary data.</text>
</comment>
<dbReference type="GO" id="GO:0005634">
    <property type="term" value="C:nucleus"/>
    <property type="evidence" value="ECO:0007669"/>
    <property type="project" value="UniProtKB-SubCell"/>
</dbReference>
<evidence type="ECO:0000256" key="1">
    <source>
        <dbReference type="ARBA" id="ARBA00004123"/>
    </source>
</evidence>
<dbReference type="Proteomes" id="UP001497480">
    <property type="component" value="Unassembled WGS sequence"/>
</dbReference>
<keyword evidence="5" id="KW-0539">Nucleus</keyword>
<sequence>MALSSYLNMDLDFHQNSNSKMSTIAPQLLASEHCDYPIYHQDESFFIPKTSVDPYFDPTSFLYPEIYPHLLPYNNPIISLSDIFPTEEDHCNNLIPCQKRQKCFYEEEEQSPNNNFIVPNDPFQEEELLLPLPDQLFFDAIPNFQVPQLPEDNIIRAYGAGYQNENEYERTSKEKKTISMQSLAARERRRKITEKTQELGKLVPGGSRMNTAEMLHAAGKYVQYLQAQVQMLQLMDTLQEDKASAPSENLHAMLGSLSVQEKMYSENKCIVSKDFITTLTNNVTLQSRPSILKDLKQLIGSVIEHVCH</sequence>
<evidence type="ECO:0000256" key="2">
    <source>
        <dbReference type="ARBA" id="ARBA00023015"/>
    </source>
</evidence>
<dbReference type="PROSITE" id="PS50888">
    <property type="entry name" value="BHLH"/>
    <property type="match status" value="1"/>
</dbReference>
<dbReference type="InterPro" id="IPR045843">
    <property type="entry name" value="IND-like"/>
</dbReference>
<accession>A0AAV1Y461</accession>
<dbReference type="GO" id="GO:0003677">
    <property type="term" value="F:DNA binding"/>
    <property type="evidence" value="ECO:0007669"/>
    <property type="project" value="UniProtKB-KW"/>
</dbReference>
<dbReference type="PANTHER" id="PTHR45914:SF24">
    <property type="entry name" value="BHLH DOMAIN-CONTAINING PROTEIN"/>
    <property type="match status" value="1"/>
</dbReference>
<keyword evidence="2" id="KW-0805">Transcription regulation</keyword>
<protein>
    <recommendedName>
        <fullName evidence="6">BHLH domain-containing protein</fullName>
    </recommendedName>
</protein>
<evidence type="ECO:0000259" key="6">
    <source>
        <dbReference type="PROSITE" id="PS50888"/>
    </source>
</evidence>
<evidence type="ECO:0000256" key="4">
    <source>
        <dbReference type="ARBA" id="ARBA00023163"/>
    </source>
</evidence>
<feature type="domain" description="BHLH" evidence="6">
    <location>
        <begin position="176"/>
        <end position="225"/>
    </location>
</feature>
<organism evidence="7 8">
    <name type="scientific">Lupinus luteus</name>
    <name type="common">European yellow lupine</name>
    <dbReference type="NCBI Taxonomy" id="3873"/>
    <lineage>
        <taxon>Eukaryota</taxon>
        <taxon>Viridiplantae</taxon>
        <taxon>Streptophyta</taxon>
        <taxon>Embryophyta</taxon>
        <taxon>Tracheophyta</taxon>
        <taxon>Spermatophyta</taxon>
        <taxon>Magnoliopsida</taxon>
        <taxon>eudicotyledons</taxon>
        <taxon>Gunneridae</taxon>
        <taxon>Pentapetalae</taxon>
        <taxon>rosids</taxon>
        <taxon>fabids</taxon>
        <taxon>Fabales</taxon>
        <taxon>Fabaceae</taxon>
        <taxon>Papilionoideae</taxon>
        <taxon>50 kb inversion clade</taxon>
        <taxon>genistoids sensu lato</taxon>
        <taxon>core genistoids</taxon>
        <taxon>Genisteae</taxon>
        <taxon>Lupinus</taxon>
    </lineage>
</organism>
<dbReference type="Gene3D" id="4.10.280.10">
    <property type="entry name" value="Helix-loop-helix DNA-binding domain"/>
    <property type="match status" value="1"/>
</dbReference>
<dbReference type="AlphaFoldDB" id="A0AAV1Y461"/>